<name>A0A6A6E2C7_9PEZI</name>
<keyword evidence="3" id="KW-1185">Reference proteome</keyword>
<protein>
    <submittedName>
        <fullName evidence="2">Uncharacterized protein</fullName>
    </submittedName>
</protein>
<feature type="region of interest" description="Disordered" evidence="1">
    <location>
        <begin position="1"/>
        <end position="84"/>
    </location>
</feature>
<organism evidence="2 3">
    <name type="scientific">Zopfia rhizophila CBS 207.26</name>
    <dbReference type="NCBI Taxonomy" id="1314779"/>
    <lineage>
        <taxon>Eukaryota</taxon>
        <taxon>Fungi</taxon>
        <taxon>Dikarya</taxon>
        <taxon>Ascomycota</taxon>
        <taxon>Pezizomycotina</taxon>
        <taxon>Dothideomycetes</taxon>
        <taxon>Dothideomycetes incertae sedis</taxon>
        <taxon>Zopfiaceae</taxon>
        <taxon>Zopfia</taxon>
    </lineage>
</organism>
<gene>
    <name evidence="2" type="ORF">K469DRAFT_179269</name>
</gene>
<dbReference type="EMBL" id="ML994637">
    <property type="protein sequence ID" value="KAF2184729.1"/>
    <property type="molecule type" value="Genomic_DNA"/>
</dbReference>
<dbReference type="Proteomes" id="UP000800200">
    <property type="component" value="Unassembled WGS sequence"/>
</dbReference>
<evidence type="ECO:0000313" key="2">
    <source>
        <dbReference type="EMBL" id="KAF2184729.1"/>
    </source>
</evidence>
<dbReference type="AlphaFoldDB" id="A0A6A6E2C7"/>
<evidence type="ECO:0000313" key="3">
    <source>
        <dbReference type="Proteomes" id="UP000800200"/>
    </source>
</evidence>
<accession>A0A6A6E2C7</accession>
<evidence type="ECO:0000256" key="1">
    <source>
        <dbReference type="SAM" id="MobiDB-lite"/>
    </source>
</evidence>
<proteinExistence type="predicted"/>
<sequence length="182" mass="19818">MAPRWPGDPVVCRRDPSLGSTRCSTERRHNRRPLSADSRSCTTRRLQPYPHRATPPAPSSGSRRKRPQLHEARSSSPSYGAVTPSLHATPSVVLALPHSGLRDALRSGGITADLSRRMQDHASRGGFTFTFTKVPPTPSSRSGGKRCRLHEVCSSSPPHFQETGPSRADPPHEARPLGTKPP</sequence>
<feature type="region of interest" description="Disordered" evidence="1">
    <location>
        <begin position="127"/>
        <end position="182"/>
    </location>
</feature>
<reference evidence="2" key="1">
    <citation type="journal article" date="2020" name="Stud. Mycol.">
        <title>101 Dothideomycetes genomes: a test case for predicting lifestyles and emergence of pathogens.</title>
        <authorList>
            <person name="Haridas S."/>
            <person name="Albert R."/>
            <person name="Binder M."/>
            <person name="Bloem J."/>
            <person name="Labutti K."/>
            <person name="Salamov A."/>
            <person name="Andreopoulos B."/>
            <person name="Baker S."/>
            <person name="Barry K."/>
            <person name="Bills G."/>
            <person name="Bluhm B."/>
            <person name="Cannon C."/>
            <person name="Castanera R."/>
            <person name="Culley D."/>
            <person name="Daum C."/>
            <person name="Ezra D."/>
            <person name="Gonzalez J."/>
            <person name="Henrissat B."/>
            <person name="Kuo A."/>
            <person name="Liang C."/>
            <person name="Lipzen A."/>
            <person name="Lutzoni F."/>
            <person name="Magnuson J."/>
            <person name="Mondo S."/>
            <person name="Nolan M."/>
            <person name="Ohm R."/>
            <person name="Pangilinan J."/>
            <person name="Park H.-J."/>
            <person name="Ramirez L."/>
            <person name="Alfaro M."/>
            <person name="Sun H."/>
            <person name="Tritt A."/>
            <person name="Yoshinaga Y."/>
            <person name="Zwiers L.-H."/>
            <person name="Turgeon B."/>
            <person name="Goodwin S."/>
            <person name="Spatafora J."/>
            <person name="Crous P."/>
            <person name="Grigoriev I."/>
        </authorList>
    </citation>
    <scope>NUCLEOTIDE SEQUENCE</scope>
    <source>
        <strain evidence="2">CBS 207.26</strain>
    </source>
</reference>